<dbReference type="GO" id="GO:0019646">
    <property type="term" value="P:aerobic electron transport chain"/>
    <property type="evidence" value="ECO:0007669"/>
    <property type="project" value="InterPro"/>
</dbReference>
<dbReference type="Proteomes" id="UP000630528">
    <property type="component" value="Unassembled WGS sequence"/>
</dbReference>
<keyword evidence="4 7" id="KW-0249">Electron transport</keyword>
<dbReference type="PROSITE" id="PS51373">
    <property type="entry name" value="HIPIP"/>
    <property type="match status" value="1"/>
</dbReference>
<evidence type="ECO:0000256" key="1">
    <source>
        <dbReference type="ARBA" id="ARBA00022448"/>
    </source>
</evidence>
<comment type="caution">
    <text evidence="10">The sequence shown here is derived from an EMBL/GenBank/DDBJ whole genome shotgun (WGS) entry which is preliminary data.</text>
</comment>
<comment type="similarity">
    <text evidence="7">Belongs to the high-potential iron-sulfur protein (HiPIP) family.</text>
</comment>
<evidence type="ECO:0000256" key="7">
    <source>
        <dbReference type="RuleBase" id="RU000620"/>
    </source>
</evidence>
<evidence type="ECO:0000256" key="6">
    <source>
        <dbReference type="ARBA" id="ARBA00023014"/>
    </source>
</evidence>
<evidence type="ECO:0000259" key="9">
    <source>
        <dbReference type="PROSITE" id="PS51373"/>
    </source>
</evidence>
<dbReference type="Pfam" id="PF01355">
    <property type="entry name" value="HIPIP"/>
    <property type="match status" value="1"/>
</dbReference>
<feature type="signal peptide" evidence="8">
    <location>
        <begin position="1"/>
        <end position="26"/>
    </location>
</feature>
<dbReference type="InterPro" id="IPR000170">
    <property type="entry name" value="High_potential_FeS_prot"/>
</dbReference>
<dbReference type="Gene3D" id="4.10.490.10">
    <property type="entry name" value="High potential iron-sulphur protein"/>
    <property type="match status" value="1"/>
</dbReference>
<evidence type="ECO:0000256" key="4">
    <source>
        <dbReference type="ARBA" id="ARBA00022982"/>
    </source>
</evidence>
<evidence type="ECO:0000313" key="11">
    <source>
        <dbReference type="Proteomes" id="UP000630528"/>
    </source>
</evidence>
<dbReference type="RefSeq" id="WP_201166089.1">
    <property type="nucleotide sequence ID" value="NZ_JAEPWM010000001.1"/>
</dbReference>
<comment type="subunit">
    <text evidence="7">Homodimer.</text>
</comment>
<protein>
    <recommendedName>
        <fullName evidence="7">High-potential iron-sulfur protein</fullName>
        <shortName evidence="7">HiPIP</shortName>
    </recommendedName>
</protein>
<keyword evidence="1 7" id="KW-0813">Transport</keyword>
<gene>
    <name evidence="10" type="ORF">JJB11_01260</name>
</gene>
<keyword evidence="5 7" id="KW-0408">Iron</keyword>
<keyword evidence="2 7" id="KW-0004">4Fe-4S</keyword>
<evidence type="ECO:0000256" key="3">
    <source>
        <dbReference type="ARBA" id="ARBA00022723"/>
    </source>
</evidence>
<reference evidence="10" key="1">
    <citation type="journal article" date="2012" name="J. Microbiol. Biotechnol.">
        <title>Ramlibacter ginsenosidimutans sp. nov., with ginsenoside-converting activity.</title>
        <authorList>
            <person name="Wang L."/>
            <person name="An D.S."/>
            <person name="Kim S.G."/>
            <person name="Jin F.X."/>
            <person name="Kim S.C."/>
            <person name="Lee S.T."/>
            <person name="Im W.T."/>
        </authorList>
    </citation>
    <scope>NUCLEOTIDE SEQUENCE</scope>
    <source>
        <strain evidence="10">KACC 17527</strain>
    </source>
</reference>
<organism evidence="10 11">
    <name type="scientific">Ramlibacter ginsenosidimutans</name>
    <dbReference type="NCBI Taxonomy" id="502333"/>
    <lineage>
        <taxon>Bacteria</taxon>
        <taxon>Pseudomonadati</taxon>
        <taxon>Pseudomonadota</taxon>
        <taxon>Betaproteobacteria</taxon>
        <taxon>Burkholderiales</taxon>
        <taxon>Comamonadaceae</taxon>
        <taxon>Ramlibacter</taxon>
    </lineage>
</organism>
<dbReference type="InterPro" id="IPR006311">
    <property type="entry name" value="TAT_signal"/>
</dbReference>
<keyword evidence="6 7" id="KW-0411">Iron-sulfur</keyword>
<accession>A0A934TNV4</accession>
<keyword evidence="8" id="KW-0732">Signal</keyword>
<dbReference type="InterPro" id="IPR036369">
    <property type="entry name" value="HIPIP_sf"/>
</dbReference>
<dbReference type="EMBL" id="JAEPWM010000001">
    <property type="protein sequence ID" value="MBK6004704.1"/>
    <property type="molecule type" value="Genomic_DNA"/>
</dbReference>
<keyword evidence="11" id="KW-1185">Reference proteome</keyword>
<name>A0A934TNV4_9BURK</name>
<evidence type="ECO:0000256" key="8">
    <source>
        <dbReference type="SAM" id="SignalP"/>
    </source>
</evidence>
<proteinExistence type="inferred from homology"/>
<dbReference type="AlphaFoldDB" id="A0A934TNV4"/>
<dbReference type="GO" id="GO:0009055">
    <property type="term" value="F:electron transfer activity"/>
    <property type="evidence" value="ECO:0007669"/>
    <property type="project" value="InterPro"/>
</dbReference>
<reference evidence="10" key="2">
    <citation type="submission" date="2021-01" db="EMBL/GenBank/DDBJ databases">
        <authorList>
            <person name="Kang M."/>
        </authorList>
    </citation>
    <scope>NUCLEOTIDE SEQUENCE</scope>
    <source>
        <strain evidence="10">KACC 17527</strain>
    </source>
</reference>
<evidence type="ECO:0000256" key="2">
    <source>
        <dbReference type="ARBA" id="ARBA00022485"/>
    </source>
</evidence>
<feature type="chain" id="PRO_5037290061" description="High-potential iron-sulfur protein" evidence="8">
    <location>
        <begin position="27"/>
        <end position="102"/>
    </location>
</feature>
<evidence type="ECO:0000256" key="5">
    <source>
        <dbReference type="ARBA" id="ARBA00023004"/>
    </source>
</evidence>
<keyword evidence="3 7" id="KW-0479">Metal-binding</keyword>
<comment type="function">
    <text evidence="7">Specific class of high-redox-potential 4Fe-4S ferredoxins. Functions in anaerobic electron transport in most purple and in some other photosynthetic bacteria and in at least one genus (Paracoccus) of halophilic, denitrifying bacteria.</text>
</comment>
<dbReference type="SUPFAM" id="SSF57652">
    <property type="entry name" value="HIPIP (high potential iron protein)"/>
    <property type="match status" value="1"/>
</dbReference>
<feature type="domain" description="High potential iron-sulfur proteins family profile" evidence="9">
    <location>
        <begin position="25"/>
        <end position="102"/>
    </location>
</feature>
<dbReference type="GO" id="GO:0051539">
    <property type="term" value="F:4 iron, 4 sulfur cluster binding"/>
    <property type="evidence" value="ECO:0007669"/>
    <property type="project" value="UniProtKB-KW"/>
</dbReference>
<dbReference type="PROSITE" id="PS51318">
    <property type="entry name" value="TAT"/>
    <property type="match status" value="1"/>
</dbReference>
<dbReference type="GO" id="GO:0046872">
    <property type="term" value="F:metal ion binding"/>
    <property type="evidence" value="ECO:0007669"/>
    <property type="project" value="UniProtKB-KW"/>
</dbReference>
<sequence>MNGNRRVFMLQVAAAGSALGAWAAHAQPAKVSEKDPQAVALGYVEDTKRADKAKFPKHSVDQKCSGCQLYQGKATDAAAPCTLFAGKLVAGEGWCSAWTKKA</sequence>
<evidence type="ECO:0000313" key="10">
    <source>
        <dbReference type="EMBL" id="MBK6004704.1"/>
    </source>
</evidence>